<sequence>MGPSPKLSSHKNAAAVVGFLIAFSIAWNLVRVLAFLVIAGCFLGGLFVLCAAIHDKQITSWEQLGVSVAVIGAAAGVISVTANIYLIKGGIEKKE</sequence>
<organism evidence="2 3">
    <name type="scientific">Fimbriiglobus ruber</name>
    <dbReference type="NCBI Taxonomy" id="1908690"/>
    <lineage>
        <taxon>Bacteria</taxon>
        <taxon>Pseudomonadati</taxon>
        <taxon>Planctomycetota</taxon>
        <taxon>Planctomycetia</taxon>
        <taxon>Gemmatales</taxon>
        <taxon>Gemmataceae</taxon>
        <taxon>Fimbriiglobus</taxon>
    </lineage>
</organism>
<dbReference type="AlphaFoldDB" id="A0A225DG36"/>
<dbReference type="EMBL" id="NIDE01000017">
    <property type="protein sequence ID" value="OWK36316.1"/>
    <property type="molecule type" value="Genomic_DNA"/>
</dbReference>
<dbReference type="RefSeq" id="WP_088259342.1">
    <property type="nucleotide sequence ID" value="NZ_NIDE01000017.1"/>
</dbReference>
<keyword evidence="1" id="KW-1133">Transmembrane helix</keyword>
<keyword evidence="3" id="KW-1185">Reference proteome</keyword>
<evidence type="ECO:0000313" key="2">
    <source>
        <dbReference type="EMBL" id="OWK36316.1"/>
    </source>
</evidence>
<name>A0A225DG36_9BACT</name>
<proteinExistence type="predicted"/>
<evidence type="ECO:0000256" key="1">
    <source>
        <dbReference type="SAM" id="Phobius"/>
    </source>
</evidence>
<reference evidence="3" key="1">
    <citation type="submission" date="2017-06" db="EMBL/GenBank/DDBJ databases">
        <title>Genome analysis of Fimbriiglobus ruber SP5, the first member of the order Planctomycetales with confirmed chitinolytic capability.</title>
        <authorList>
            <person name="Ravin N.V."/>
            <person name="Rakitin A.L."/>
            <person name="Ivanova A.A."/>
            <person name="Beletsky A.V."/>
            <person name="Kulichevskaya I.S."/>
            <person name="Mardanov A.V."/>
            <person name="Dedysh S.N."/>
        </authorList>
    </citation>
    <scope>NUCLEOTIDE SEQUENCE [LARGE SCALE GENOMIC DNA]</scope>
    <source>
        <strain evidence="3">SP5</strain>
    </source>
</reference>
<accession>A0A225DG36</accession>
<keyword evidence="1" id="KW-0812">Transmembrane</keyword>
<dbReference type="Proteomes" id="UP000214646">
    <property type="component" value="Unassembled WGS sequence"/>
</dbReference>
<evidence type="ECO:0000313" key="3">
    <source>
        <dbReference type="Proteomes" id="UP000214646"/>
    </source>
</evidence>
<keyword evidence="1" id="KW-0472">Membrane</keyword>
<feature type="transmembrane region" description="Helical" evidence="1">
    <location>
        <begin position="12"/>
        <end position="30"/>
    </location>
</feature>
<gene>
    <name evidence="2" type="ORF">FRUB_08879</name>
</gene>
<comment type="caution">
    <text evidence="2">The sequence shown here is derived from an EMBL/GenBank/DDBJ whole genome shotgun (WGS) entry which is preliminary data.</text>
</comment>
<feature type="transmembrane region" description="Helical" evidence="1">
    <location>
        <begin position="35"/>
        <end position="54"/>
    </location>
</feature>
<protein>
    <submittedName>
        <fullName evidence="2">Uncharacterized protein</fullName>
    </submittedName>
</protein>
<feature type="transmembrane region" description="Helical" evidence="1">
    <location>
        <begin position="66"/>
        <end position="87"/>
    </location>
</feature>